<keyword evidence="2" id="KW-1185">Reference proteome</keyword>
<sequence>MKRGGIIVDRNEFKWRDLKKRRGKIEVASITVQPITKKIASRQLLSPLFNTRLYSCYNNNTTVRSRVVAIFYFTLRCFSFPHFLSLFFF</sequence>
<reference evidence="1 2" key="1">
    <citation type="submission" date="2016-03" db="EMBL/GenBank/DDBJ databases">
        <title>EvidentialGene: Evidence-directed Construction of Genes on Genomes.</title>
        <authorList>
            <person name="Gilbert D.G."/>
            <person name="Choi J.-H."/>
            <person name="Mockaitis K."/>
            <person name="Colbourne J."/>
            <person name="Pfrender M."/>
        </authorList>
    </citation>
    <scope>NUCLEOTIDE SEQUENCE [LARGE SCALE GENOMIC DNA]</scope>
    <source>
        <strain evidence="1 2">Xinb3</strain>
        <tissue evidence="1">Complete organism</tissue>
    </source>
</reference>
<name>A0A0P5YVE4_9CRUS</name>
<proteinExistence type="predicted"/>
<protein>
    <submittedName>
        <fullName evidence="1">Uncharacterized protein</fullName>
    </submittedName>
</protein>
<dbReference type="AlphaFoldDB" id="A0A0P5YVE4"/>
<evidence type="ECO:0000313" key="2">
    <source>
        <dbReference type="Proteomes" id="UP000076858"/>
    </source>
</evidence>
<organism evidence="1 2">
    <name type="scientific">Daphnia magna</name>
    <dbReference type="NCBI Taxonomy" id="35525"/>
    <lineage>
        <taxon>Eukaryota</taxon>
        <taxon>Metazoa</taxon>
        <taxon>Ecdysozoa</taxon>
        <taxon>Arthropoda</taxon>
        <taxon>Crustacea</taxon>
        <taxon>Branchiopoda</taxon>
        <taxon>Diplostraca</taxon>
        <taxon>Cladocera</taxon>
        <taxon>Anomopoda</taxon>
        <taxon>Daphniidae</taxon>
        <taxon>Daphnia</taxon>
    </lineage>
</organism>
<gene>
    <name evidence="1" type="ORF">APZ42_002168</name>
</gene>
<evidence type="ECO:0000313" key="1">
    <source>
        <dbReference type="EMBL" id="KZS01230.1"/>
    </source>
</evidence>
<dbReference type="Proteomes" id="UP000076858">
    <property type="component" value="Unassembled WGS sequence"/>
</dbReference>
<accession>A0A0P5YVE4</accession>
<comment type="caution">
    <text evidence="1">The sequence shown here is derived from an EMBL/GenBank/DDBJ whole genome shotgun (WGS) entry which is preliminary data.</text>
</comment>
<dbReference type="EMBL" id="LRGB01007305">
    <property type="protein sequence ID" value="KZS01230.1"/>
    <property type="molecule type" value="Genomic_DNA"/>
</dbReference>